<organism evidence="2 3">
    <name type="scientific">Volvox africanus</name>
    <dbReference type="NCBI Taxonomy" id="51714"/>
    <lineage>
        <taxon>Eukaryota</taxon>
        <taxon>Viridiplantae</taxon>
        <taxon>Chlorophyta</taxon>
        <taxon>core chlorophytes</taxon>
        <taxon>Chlorophyceae</taxon>
        <taxon>CS clade</taxon>
        <taxon>Chlamydomonadales</taxon>
        <taxon>Volvocaceae</taxon>
        <taxon>Volvox</taxon>
    </lineage>
</organism>
<feature type="region of interest" description="Disordered" evidence="1">
    <location>
        <begin position="1"/>
        <end position="77"/>
    </location>
</feature>
<evidence type="ECO:0000256" key="1">
    <source>
        <dbReference type="SAM" id="MobiDB-lite"/>
    </source>
</evidence>
<dbReference type="EMBL" id="BSDZ01000021">
    <property type="protein sequence ID" value="GLI64874.1"/>
    <property type="molecule type" value="Genomic_DNA"/>
</dbReference>
<protein>
    <submittedName>
        <fullName evidence="2">Uncharacterized protein</fullName>
    </submittedName>
</protein>
<evidence type="ECO:0000313" key="2">
    <source>
        <dbReference type="EMBL" id="GLI64874.1"/>
    </source>
</evidence>
<feature type="compositionally biased region" description="Low complexity" evidence="1">
    <location>
        <begin position="62"/>
        <end position="74"/>
    </location>
</feature>
<reference evidence="2 3" key="1">
    <citation type="journal article" date="2023" name="IScience">
        <title>Expanded male sex-determining region conserved during the evolution of homothallism in the green alga Volvox.</title>
        <authorList>
            <person name="Yamamoto K."/>
            <person name="Matsuzaki R."/>
            <person name="Mahakham W."/>
            <person name="Heman W."/>
            <person name="Sekimoto H."/>
            <person name="Kawachi M."/>
            <person name="Minakuchi Y."/>
            <person name="Toyoda A."/>
            <person name="Nozaki H."/>
        </authorList>
    </citation>
    <scope>NUCLEOTIDE SEQUENCE [LARGE SCALE GENOMIC DNA]</scope>
    <source>
        <strain evidence="2 3">NIES-4468</strain>
    </source>
</reference>
<gene>
    <name evidence="2" type="ORF">VaNZ11_008261</name>
</gene>
<proteinExistence type="predicted"/>
<feature type="compositionally biased region" description="Acidic residues" evidence="1">
    <location>
        <begin position="22"/>
        <end position="34"/>
    </location>
</feature>
<accession>A0ABQ5S507</accession>
<keyword evidence="3" id="KW-1185">Reference proteome</keyword>
<evidence type="ECO:0000313" key="3">
    <source>
        <dbReference type="Proteomes" id="UP001165090"/>
    </source>
</evidence>
<comment type="caution">
    <text evidence="2">The sequence shown here is derived from an EMBL/GenBank/DDBJ whole genome shotgun (WGS) entry which is preliminary data.</text>
</comment>
<dbReference type="Proteomes" id="UP001165090">
    <property type="component" value="Unassembled WGS sequence"/>
</dbReference>
<sequence length="156" mass="16598">MSGERRVASSKYTHESGGYESEGYESEADMEDWDGGTAGEELHRPRRRTSLEEIVQPPPSQMQPLSPQTPQQPSACTDEAVGICPSCGDGGGGVDVGQYDGSLPEAQQPSTASSGVFVFYTSEPLPIGVVALPLRAPVQTWTSTCDILVLAPLRTK</sequence>
<name>A0ABQ5S507_9CHLO</name>